<reference evidence="1" key="2">
    <citation type="submission" date="2022-06" db="UniProtKB">
        <authorList>
            <consortium name="EnsemblMetazoa"/>
        </authorList>
    </citation>
    <scope>IDENTIFICATION</scope>
    <source>
        <strain evidence="1">PS312</strain>
    </source>
</reference>
<reference evidence="2" key="1">
    <citation type="journal article" date="2008" name="Nat. Genet.">
        <title>The Pristionchus pacificus genome provides a unique perspective on nematode lifestyle and parasitism.</title>
        <authorList>
            <person name="Dieterich C."/>
            <person name="Clifton S.W."/>
            <person name="Schuster L.N."/>
            <person name="Chinwalla A."/>
            <person name="Delehaunty K."/>
            <person name="Dinkelacker I."/>
            <person name="Fulton L."/>
            <person name="Fulton R."/>
            <person name="Godfrey J."/>
            <person name="Minx P."/>
            <person name="Mitreva M."/>
            <person name="Roeseler W."/>
            <person name="Tian H."/>
            <person name="Witte H."/>
            <person name="Yang S.P."/>
            <person name="Wilson R.K."/>
            <person name="Sommer R.J."/>
        </authorList>
    </citation>
    <scope>NUCLEOTIDE SEQUENCE [LARGE SCALE GENOMIC DNA]</scope>
    <source>
        <strain evidence="2">PS312</strain>
    </source>
</reference>
<accession>A0A2A6CXK8</accession>
<dbReference type="Proteomes" id="UP000005239">
    <property type="component" value="Unassembled WGS sequence"/>
</dbReference>
<dbReference type="EnsemblMetazoa" id="PPA36456.1">
    <property type="protein sequence ID" value="PPA36456.1"/>
    <property type="gene ID" value="WBGene00274825"/>
</dbReference>
<evidence type="ECO:0000313" key="2">
    <source>
        <dbReference type="Proteomes" id="UP000005239"/>
    </source>
</evidence>
<gene>
    <name evidence="1" type="primary">WBGene00274825</name>
</gene>
<sequence>MADVSEPLVFELRDDSIIPDNGHICQLDNGTLFYSSQSELCVLWNGQKFTANLDKECPGTGKVIVIGIGAIENAVYFAEHRGRKIHKAVFECPRILITVVRDLLERELVHGNATCSRAHGDKYVAYRMDQDPGKHGIAYDGDGNAIGVAGDHIFLEGMDQSEQHWLWDSAKNTYIVNNFCDTVGYRTLVYARRRSPFIYVTNGQYLAVICNGKQYPMAYSGISEIHSIIGVHNGRISVVANMYGRMGIWTARLKNLEQTQTPTDKILDALHDFKLELKQLLKENTEAVERGSSDICSYLGGFDDQLVKISQEMEKIRLQRDTAMESLDD</sequence>
<dbReference type="AlphaFoldDB" id="A0A2A6CXK8"/>
<name>A0A2A6CXK8_PRIPA</name>
<organism evidence="1 2">
    <name type="scientific">Pristionchus pacificus</name>
    <name type="common">Parasitic nematode worm</name>
    <dbReference type="NCBI Taxonomy" id="54126"/>
    <lineage>
        <taxon>Eukaryota</taxon>
        <taxon>Metazoa</taxon>
        <taxon>Ecdysozoa</taxon>
        <taxon>Nematoda</taxon>
        <taxon>Chromadorea</taxon>
        <taxon>Rhabditida</taxon>
        <taxon>Rhabditina</taxon>
        <taxon>Diplogasteromorpha</taxon>
        <taxon>Diplogasteroidea</taxon>
        <taxon>Neodiplogasteridae</taxon>
        <taxon>Pristionchus</taxon>
    </lineage>
</organism>
<protein>
    <submittedName>
        <fullName evidence="1">Uncharacterized protein</fullName>
    </submittedName>
</protein>
<proteinExistence type="predicted"/>
<accession>A0A8R1UNB9</accession>
<evidence type="ECO:0000313" key="1">
    <source>
        <dbReference type="EnsemblMetazoa" id="PPA36456.1"/>
    </source>
</evidence>
<keyword evidence="2" id="KW-1185">Reference proteome</keyword>